<dbReference type="GO" id="GO:0000139">
    <property type="term" value="C:Golgi membrane"/>
    <property type="evidence" value="ECO:0007669"/>
    <property type="project" value="TreeGrafter"/>
</dbReference>
<dbReference type="InterPro" id="IPR040096">
    <property type="entry name" value="Ric1"/>
</dbReference>
<reference evidence="1" key="1">
    <citation type="submission" date="2019-12" db="EMBL/GenBank/DDBJ databases">
        <title>Genome sequencing and annotation of Brassica cretica.</title>
        <authorList>
            <person name="Studholme D.J."/>
            <person name="Sarris P."/>
        </authorList>
    </citation>
    <scope>NUCLEOTIDE SEQUENCE</scope>
    <source>
        <strain evidence="1">PFS-109/04</strain>
        <tissue evidence="1">Leaf</tissue>
    </source>
</reference>
<dbReference type="GO" id="GO:0042147">
    <property type="term" value="P:retrograde transport, endosome to Golgi"/>
    <property type="evidence" value="ECO:0007669"/>
    <property type="project" value="TreeGrafter"/>
</dbReference>
<name>A0A8S9PU34_BRACR</name>
<evidence type="ECO:0000313" key="1">
    <source>
        <dbReference type="EMBL" id="KAF3524818.1"/>
    </source>
</evidence>
<dbReference type="EMBL" id="QGKX02001347">
    <property type="protein sequence ID" value="KAF3524818.1"/>
    <property type="molecule type" value="Genomic_DNA"/>
</dbReference>
<proteinExistence type="predicted"/>
<evidence type="ECO:0000313" key="2">
    <source>
        <dbReference type="Proteomes" id="UP000712600"/>
    </source>
</evidence>
<dbReference type="PANTHER" id="PTHR22746:SF10">
    <property type="entry name" value="GUANINE NUCLEOTIDE EXCHANGE FACTOR SUBUNIT RIC1"/>
    <property type="match status" value="1"/>
</dbReference>
<dbReference type="Proteomes" id="UP000712600">
    <property type="component" value="Unassembled WGS sequence"/>
</dbReference>
<dbReference type="PANTHER" id="PTHR22746">
    <property type="entry name" value="RAB6A-GEF COMPLEX PARTNER PROTEIN 1"/>
    <property type="match status" value="1"/>
</dbReference>
<protein>
    <submittedName>
        <fullName evidence="1">Uncharacterized protein</fullName>
    </submittedName>
</protein>
<gene>
    <name evidence="1" type="ORF">F2Q69_00049653</name>
</gene>
<dbReference type="AlphaFoldDB" id="A0A8S9PU34"/>
<dbReference type="GO" id="GO:0006886">
    <property type="term" value="P:intracellular protein transport"/>
    <property type="evidence" value="ECO:0007669"/>
    <property type="project" value="InterPro"/>
</dbReference>
<organism evidence="1 2">
    <name type="scientific">Brassica cretica</name>
    <name type="common">Mustard</name>
    <dbReference type="NCBI Taxonomy" id="69181"/>
    <lineage>
        <taxon>Eukaryota</taxon>
        <taxon>Viridiplantae</taxon>
        <taxon>Streptophyta</taxon>
        <taxon>Embryophyta</taxon>
        <taxon>Tracheophyta</taxon>
        <taxon>Spermatophyta</taxon>
        <taxon>Magnoliopsida</taxon>
        <taxon>eudicotyledons</taxon>
        <taxon>Gunneridae</taxon>
        <taxon>Pentapetalae</taxon>
        <taxon>rosids</taxon>
        <taxon>malvids</taxon>
        <taxon>Brassicales</taxon>
        <taxon>Brassicaceae</taxon>
        <taxon>Brassiceae</taxon>
        <taxon>Brassica</taxon>
    </lineage>
</organism>
<dbReference type="GO" id="GO:0034066">
    <property type="term" value="C:Ric1-Rgp1 guanyl-nucleotide exchange factor complex"/>
    <property type="evidence" value="ECO:0007669"/>
    <property type="project" value="InterPro"/>
</dbReference>
<comment type="caution">
    <text evidence="1">The sequence shown here is derived from an EMBL/GenBank/DDBJ whole genome shotgun (WGS) entry which is preliminary data.</text>
</comment>
<dbReference type="GO" id="GO:0005829">
    <property type="term" value="C:cytosol"/>
    <property type="evidence" value="ECO:0007669"/>
    <property type="project" value="TreeGrafter"/>
</dbReference>
<accession>A0A8S9PU34</accession>
<sequence length="474" mass="52406">MVTLPNIIEMALVIAKLEGPAVSQYCTLRILPATLDESLYDLAGELVRFLLRSGREIEHAPTESHTLTSPKLLGFLIFGSSHKKSSLDKRLKLFKLPSTKPHCLPLRWPTEGLYPLVVTPFRHRPGLYPLKLRLFHFLLASSPLFIVGLRPDQAIQTGGGGSPQPPWRDGEVVISLGGFAGVALRRCLRRSGQLLPPPSSLVSSCDRFGALAPLFLKLQKEVGRCPLPLLDSQSKAWQLLEIAMSGLDFTACDGRTRTCRPCFAYPSVEAPSRRSVVPRTVLRLRFSIDPSDFDAAKLYSHPHGCVRTLLVGFLWSSSSFKEQSLHVASVKSILESHASYLMSGKELSSCAQLKNFAAGLELIGQKLQISELQNRLDAEFLPAQMCSVKFKEWIVVLATLLQRSESTNDLLQILEEKLSATPREGSSRVLVFEHNVSLESVQISKADSEPTWLIAVKGRARRDIGLDLINGLIL</sequence>